<feature type="transmembrane region" description="Helical" evidence="7">
    <location>
        <begin position="223"/>
        <end position="241"/>
    </location>
</feature>
<evidence type="ECO:0000256" key="4">
    <source>
        <dbReference type="ARBA" id="ARBA00022737"/>
    </source>
</evidence>
<evidence type="ECO:0000256" key="1">
    <source>
        <dbReference type="ARBA" id="ARBA00004175"/>
    </source>
</evidence>
<feature type="transmembrane region" description="Helical" evidence="7">
    <location>
        <begin position="116"/>
        <end position="136"/>
    </location>
</feature>
<keyword evidence="7" id="KW-1133">Transmembrane helix</keyword>
<gene>
    <name evidence="9" type="primary">LOC111083088</name>
</gene>
<keyword evidence="6" id="KW-1053">Target membrane</keyword>
<dbReference type="PANTHER" id="PTHR10582">
    <property type="entry name" value="TRANSIENT RECEPTOR POTENTIAL ION CHANNEL PROTEIN"/>
    <property type="match status" value="1"/>
</dbReference>
<keyword evidence="5" id="KW-0638">Presynaptic neurotoxin</keyword>
<dbReference type="GeneID" id="111083088"/>
<keyword evidence="5" id="KW-0528">Neurotoxin</keyword>
<keyword evidence="7" id="KW-0472">Membrane</keyword>
<keyword evidence="3" id="KW-1052">Target cell membrane</keyword>
<evidence type="ECO:0000313" key="9">
    <source>
        <dbReference type="RefSeq" id="XP_022235044.1"/>
    </source>
</evidence>
<dbReference type="Gene3D" id="1.25.40.20">
    <property type="entry name" value="Ankyrin repeat-containing domain"/>
    <property type="match status" value="1"/>
</dbReference>
<evidence type="ECO:0000256" key="5">
    <source>
        <dbReference type="ARBA" id="ARBA00023028"/>
    </source>
</evidence>
<evidence type="ECO:0000313" key="8">
    <source>
        <dbReference type="Proteomes" id="UP000694941"/>
    </source>
</evidence>
<organism evidence="8 9">
    <name type="scientific">Limulus polyphemus</name>
    <name type="common">Atlantic horseshoe crab</name>
    <dbReference type="NCBI Taxonomy" id="6850"/>
    <lineage>
        <taxon>Eukaryota</taxon>
        <taxon>Metazoa</taxon>
        <taxon>Ecdysozoa</taxon>
        <taxon>Arthropoda</taxon>
        <taxon>Chelicerata</taxon>
        <taxon>Merostomata</taxon>
        <taxon>Xiphosura</taxon>
        <taxon>Limulidae</taxon>
        <taxon>Limulus</taxon>
    </lineage>
</organism>
<proteinExistence type="predicted"/>
<accession>A0ABM1RUI9</accession>
<name>A0ABM1RUI9_LIMPO</name>
<dbReference type="PANTHER" id="PTHR10582:SF2">
    <property type="entry name" value="INACTIVE"/>
    <property type="match status" value="1"/>
</dbReference>
<keyword evidence="7" id="KW-0812">Transmembrane</keyword>
<dbReference type="Proteomes" id="UP000694941">
    <property type="component" value="Unplaced"/>
</dbReference>
<feature type="transmembrane region" description="Helical" evidence="7">
    <location>
        <begin position="261"/>
        <end position="283"/>
    </location>
</feature>
<reference evidence="9" key="1">
    <citation type="submission" date="2025-08" db="UniProtKB">
        <authorList>
            <consortium name="RefSeq"/>
        </authorList>
    </citation>
    <scope>IDENTIFICATION</scope>
    <source>
        <tissue evidence="9">Muscle</tissue>
    </source>
</reference>
<evidence type="ECO:0000256" key="2">
    <source>
        <dbReference type="ARBA" id="ARBA00022483"/>
    </source>
</evidence>
<dbReference type="RefSeq" id="XP_022235044.1">
    <property type="nucleotide sequence ID" value="XM_022379336.1"/>
</dbReference>
<keyword evidence="8" id="KW-1185">Reference proteome</keyword>
<dbReference type="InterPro" id="IPR036770">
    <property type="entry name" value="Ankyrin_rpt-contain_sf"/>
</dbReference>
<feature type="transmembrane region" description="Helical" evidence="7">
    <location>
        <begin position="197"/>
        <end position="216"/>
    </location>
</feature>
<evidence type="ECO:0000256" key="7">
    <source>
        <dbReference type="SAM" id="Phobius"/>
    </source>
</evidence>
<evidence type="ECO:0000256" key="6">
    <source>
        <dbReference type="ARBA" id="ARBA00023298"/>
    </source>
</evidence>
<sequence>MYGYTLRHPVRPCKENITNKYGLTPLTLACKLGRNEIFREMLELSALEFWRYSNITCSGYPLNALDSILPSGETNWNSALIIILNGKTTEHLDMLDGGVIQRLLEEKWKTFARKEFIKRLGITFLHLIVLSIAVFLRPPPEKELIGELDARSICRYVAELGTCFAAVSFVVFQQGEEIKAQGLLGFLFSLSSNPAKGIYLFANILVMLCVPCRLAGERRVEDILLTIAIPCSWVFLIFFAGAVKLTGPFVTMIYNMLVGDIVRFCIIYVVFLLAFTQAFYFLFKGHSGKTKKFETYPRTWMTLFHMTLGFYE</sequence>
<comment type="subcellular location">
    <subcellularLocation>
        <location evidence="1">Target cell membrane</location>
    </subcellularLocation>
</comment>
<feature type="non-terminal residue" evidence="9">
    <location>
        <position position="312"/>
    </location>
</feature>
<keyword evidence="2" id="KW-0268">Exocytosis</keyword>
<evidence type="ECO:0000256" key="3">
    <source>
        <dbReference type="ARBA" id="ARBA00022537"/>
    </source>
</evidence>
<dbReference type="InterPro" id="IPR024862">
    <property type="entry name" value="TRPV"/>
</dbReference>
<keyword evidence="4" id="KW-0677">Repeat</keyword>
<protein>
    <submittedName>
        <fullName evidence="9">Transient receptor potential cation channel subfamily V member 6-like</fullName>
    </submittedName>
</protein>
<keyword evidence="5" id="KW-0800">Toxin</keyword>